<sequence>MRLVLAVAAAVLGYYSVTFSIAQVVVTSDPELAFRLAPYDGRITAALSEALSGEGATPQDRARAERLAKQALRQDPTAVAAAATLGIIADGRGDKAAARRYFTYAQKLSRRDLRTQLWMIEDAVERGDLPGAVRQYDITLRVFPTMGELLYPVMAAASDDPLIRVELVKTLAAKPLWGENFITFVSGNGVDPQSTAALFTALRRANVPVPESARAGAINSLIAAGQIDAAWSYYAAVHPGADRRRARDPKFAQATESPSQLDWTPINDGSGLTTSIQGGIFDFAAPASVGGPMLQQLQLLPPGSYRLTGHSTGIEQAAGALPYWTLRCQDGRELGRVEVPNSGVAGGNFSGTFSIPAGCPVQTLLLMARPSDAVSGLSGQLDRVELAPAR</sequence>
<accession>A0ABW4NHE6</accession>
<comment type="caution">
    <text evidence="2">The sequence shown here is derived from an EMBL/GenBank/DDBJ whole genome shotgun (WGS) entry which is preliminary data.</text>
</comment>
<evidence type="ECO:0000313" key="3">
    <source>
        <dbReference type="Proteomes" id="UP001597283"/>
    </source>
</evidence>
<dbReference type="InterPro" id="IPR011990">
    <property type="entry name" value="TPR-like_helical_dom_sf"/>
</dbReference>
<proteinExistence type="predicted"/>
<evidence type="ECO:0000256" key="1">
    <source>
        <dbReference type="SAM" id="MobiDB-lite"/>
    </source>
</evidence>
<dbReference type="SUPFAM" id="SSF48452">
    <property type="entry name" value="TPR-like"/>
    <property type="match status" value="1"/>
</dbReference>
<name>A0ABW4NHE6_9SPHN</name>
<dbReference type="RefSeq" id="WP_380941535.1">
    <property type="nucleotide sequence ID" value="NZ_JBHUFC010000016.1"/>
</dbReference>
<protein>
    <submittedName>
        <fullName evidence="2">Tetratricopeptide repeat protein</fullName>
    </submittedName>
</protein>
<feature type="region of interest" description="Disordered" evidence="1">
    <location>
        <begin position="245"/>
        <end position="266"/>
    </location>
</feature>
<dbReference type="Proteomes" id="UP001597283">
    <property type="component" value="Unassembled WGS sequence"/>
</dbReference>
<organism evidence="2 3">
    <name type="scientific">Sphingomonas floccifaciens</name>
    <dbReference type="NCBI Taxonomy" id="1844115"/>
    <lineage>
        <taxon>Bacteria</taxon>
        <taxon>Pseudomonadati</taxon>
        <taxon>Pseudomonadota</taxon>
        <taxon>Alphaproteobacteria</taxon>
        <taxon>Sphingomonadales</taxon>
        <taxon>Sphingomonadaceae</taxon>
        <taxon>Sphingomonas</taxon>
    </lineage>
</organism>
<dbReference type="Gene3D" id="1.25.40.10">
    <property type="entry name" value="Tetratricopeptide repeat domain"/>
    <property type="match status" value="1"/>
</dbReference>
<gene>
    <name evidence="2" type="ORF">ACFSC3_16950</name>
</gene>
<dbReference type="EMBL" id="JBHUFC010000016">
    <property type="protein sequence ID" value="MFD1789246.1"/>
    <property type="molecule type" value="Genomic_DNA"/>
</dbReference>
<keyword evidence="3" id="KW-1185">Reference proteome</keyword>
<reference evidence="3" key="1">
    <citation type="journal article" date="2019" name="Int. J. Syst. Evol. Microbiol.">
        <title>The Global Catalogue of Microorganisms (GCM) 10K type strain sequencing project: providing services to taxonomists for standard genome sequencing and annotation.</title>
        <authorList>
            <consortium name="The Broad Institute Genomics Platform"/>
            <consortium name="The Broad Institute Genome Sequencing Center for Infectious Disease"/>
            <person name="Wu L."/>
            <person name="Ma J."/>
        </authorList>
    </citation>
    <scope>NUCLEOTIDE SEQUENCE [LARGE SCALE GENOMIC DNA]</scope>
    <source>
        <strain evidence="3">Q85</strain>
    </source>
</reference>
<evidence type="ECO:0000313" key="2">
    <source>
        <dbReference type="EMBL" id="MFD1789246.1"/>
    </source>
</evidence>